<dbReference type="EMBL" id="JACHMI010000001">
    <property type="protein sequence ID" value="MBB6553199.1"/>
    <property type="molecule type" value="Genomic_DNA"/>
</dbReference>
<organism evidence="1 2">
    <name type="scientific">Nonomuraea rubra</name>
    <dbReference type="NCBI Taxonomy" id="46180"/>
    <lineage>
        <taxon>Bacteria</taxon>
        <taxon>Bacillati</taxon>
        <taxon>Actinomycetota</taxon>
        <taxon>Actinomycetes</taxon>
        <taxon>Streptosporangiales</taxon>
        <taxon>Streptosporangiaceae</taxon>
        <taxon>Nonomuraea</taxon>
    </lineage>
</organism>
<evidence type="ECO:0000313" key="1">
    <source>
        <dbReference type="EMBL" id="MBB6553199.1"/>
    </source>
</evidence>
<accession>A0A7X0U378</accession>
<evidence type="ECO:0000313" key="2">
    <source>
        <dbReference type="Proteomes" id="UP000565579"/>
    </source>
</evidence>
<name>A0A7X0U378_9ACTN</name>
<comment type="caution">
    <text evidence="1">The sequence shown here is derived from an EMBL/GenBank/DDBJ whole genome shotgun (WGS) entry which is preliminary data.</text>
</comment>
<sequence length="222" mass="23830">MTGWEGFTQGEVRRWRGAGFGPEEAAAWREAGVTVPADARLWSTAATTPATVVTWQRAGMTPQDAVRWHELGVAPHDAARRHLAGERPRRVPWLARLAAPEPVTPAPEVVDTLRRLLRAEVPADVARAYADAGWDGAEAEEWARRRVDQGDARVFRALGFTAAEAARAGLPAVEVMASWWGAVPLEEVAAWCAAGLTPEEAAGQRASGVTAEQAAVLRALST</sequence>
<gene>
    <name evidence="1" type="ORF">HD593_007994</name>
</gene>
<protein>
    <submittedName>
        <fullName evidence="1">Uncharacterized protein</fullName>
    </submittedName>
</protein>
<dbReference type="RefSeq" id="WP_185107253.1">
    <property type="nucleotide sequence ID" value="NZ_JACHMI010000001.1"/>
</dbReference>
<dbReference type="AlphaFoldDB" id="A0A7X0U378"/>
<dbReference type="Proteomes" id="UP000565579">
    <property type="component" value="Unassembled WGS sequence"/>
</dbReference>
<reference evidence="1 2" key="1">
    <citation type="submission" date="2020-08" db="EMBL/GenBank/DDBJ databases">
        <title>Sequencing the genomes of 1000 actinobacteria strains.</title>
        <authorList>
            <person name="Klenk H.-P."/>
        </authorList>
    </citation>
    <scope>NUCLEOTIDE SEQUENCE [LARGE SCALE GENOMIC DNA]</scope>
    <source>
        <strain evidence="1 2">DSM 43768</strain>
    </source>
</reference>
<keyword evidence="2" id="KW-1185">Reference proteome</keyword>
<proteinExistence type="predicted"/>